<evidence type="ECO:0000313" key="2">
    <source>
        <dbReference type="EMBL" id="KAJ1088675.1"/>
    </source>
</evidence>
<evidence type="ECO:0000313" key="3">
    <source>
        <dbReference type="Proteomes" id="UP001066276"/>
    </source>
</evidence>
<keyword evidence="3" id="KW-1185">Reference proteome</keyword>
<comment type="caution">
    <text evidence="2">The sequence shown here is derived from an EMBL/GenBank/DDBJ whole genome shotgun (WGS) entry which is preliminary data.</text>
</comment>
<feature type="compositionally biased region" description="Basic and acidic residues" evidence="1">
    <location>
        <begin position="1"/>
        <end position="10"/>
    </location>
</feature>
<sequence>MRRVASRRDYPSYSQQVSPEGIPGSDRAGRAQWVRSATRVLLSSGPRPPSEGSHYLCGAASGPPGGTRLPPAHEQRGAGVSRGDQGHDGQLPSPAASRLQRCGTRPTAVMAQACLSCASLSGVFRPGPHHGASSLGQLRRRPSHRPRVCAQFIERPGLPAW</sequence>
<organism evidence="2 3">
    <name type="scientific">Pleurodeles waltl</name>
    <name type="common">Iberian ribbed newt</name>
    <dbReference type="NCBI Taxonomy" id="8319"/>
    <lineage>
        <taxon>Eukaryota</taxon>
        <taxon>Metazoa</taxon>
        <taxon>Chordata</taxon>
        <taxon>Craniata</taxon>
        <taxon>Vertebrata</taxon>
        <taxon>Euteleostomi</taxon>
        <taxon>Amphibia</taxon>
        <taxon>Batrachia</taxon>
        <taxon>Caudata</taxon>
        <taxon>Salamandroidea</taxon>
        <taxon>Salamandridae</taxon>
        <taxon>Pleurodelinae</taxon>
        <taxon>Pleurodeles</taxon>
    </lineage>
</organism>
<evidence type="ECO:0000256" key="1">
    <source>
        <dbReference type="SAM" id="MobiDB-lite"/>
    </source>
</evidence>
<dbReference type="AlphaFoldDB" id="A0AAV7LE07"/>
<protein>
    <submittedName>
        <fullName evidence="2">Uncharacterized protein</fullName>
    </submittedName>
</protein>
<dbReference type="Proteomes" id="UP001066276">
    <property type="component" value="Chromosome 11"/>
</dbReference>
<name>A0AAV7LE07_PLEWA</name>
<reference evidence="2" key="1">
    <citation type="journal article" date="2022" name="bioRxiv">
        <title>Sequencing and chromosome-scale assembly of the giantPleurodeles waltlgenome.</title>
        <authorList>
            <person name="Brown T."/>
            <person name="Elewa A."/>
            <person name="Iarovenko S."/>
            <person name="Subramanian E."/>
            <person name="Araus A.J."/>
            <person name="Petzold A."/>
            <person name="Susuki M."/>
            <person name="Suzuki K.-i.T."/>
            <person name="Hayashi T."/>
            <person name="Toyoda A."/>
            <person name="Oliveira C."/>
            <person name="Osipova E."/>
            <person name="Leigh N.D."/>
            <person name="Simon A."/>
            <person name="Yun M.H."/>
        </authorList>
    </citation>
    <scope>NUCLEOTIDE SEQUENCE</scope>
    <source>
        <strain evidence="2">20211129_DDA</strain>
        <tissue evidence="2">Liver</tissue>
    </source>
</reference>
<gene>
    <name evidence="2" type="ORF">NDU88_001831</name>
</gene>
<feature type="region of interest" description="Disordered" evidence="1">
    <location>
        <begin position="1"/>
        <end position="102"/>
    </location>
</feature>
<proteinExistence type="predicted"/>
<accession>A0AAV7LE07</accession>
<dbReference type="EMBL" id="JANPWB010000015">
    <property type="protein sequence ID" value="KAJ1088675.1"/>
    <property type="molecule type" value="Genomic_DNA"/>
</dbReference>